<dbReference type="EMBL" id="JBAMMX010000010">
    <property type="protein sequence ID" value="KAK6932842.1"/>
    <property type="molecule type" value="Genomic_DNA"/>
</dbReference>
<dbReference type="GO" id="GO:0005634">
    <property type="term" value="C:nucleus"/>
    <property type="evidence" value="ECO:0007669"/>
    <property type="project" value="UniProtKB-SubCell"/>
</dbReference>
<feature type="region of interest" description="Disordered" evidence="7">
    <location>
        <begin position="285"/>
        <end position="332"/>
    </location>
</feature>
<comment type="subcellular location">
    <subcellularLocation>
        <location evidence="1">Nucleus</location>
    </subcellularLocation>
</comment>
<dbReference type="InterPro" id="IPR003657">
    <property type="entry name" value="WRKY_dom"/>
</dbReference>
<feature type="compositionally biased region" description="Basic and acidic residues" evidence="7">
    <location>
        <begin position="1"/>
        <end position="16"/>
    </location>
</feature>
<dbReference type="GO" id="GO:0003700">
    <property type="term" value="F:DNA-binding transcription factor activity"/>
    <property type="evidence" value="ECO:0007669"/>
    <property type="project" value="InterPro"/>
</dbReference>
<keyword evidence="4" id="KW-0238">DNA-binding</keyword>
<feature type="domain" description="WRKY" evidence="8">
    <location>
        <begin position="180"/>
        <end position="244"/>
    </location>
</feature>
<evidence type="ECO:0000256" key="3">
    <source>
        <dbReference type="ARBA" id="ARBA00023015"/>
    </source>
</evidence>
<dbReference type="PANTHER" id="PTHR31221:SF193">
    <property type="entry name" value="WRKY TRANSCRIPTION FACTOR PROTEIN 1-RELATED"/>
    <property type="match status" value="1"/>
</dbReference>
<dbReference type="AlphaFoldDB" id="A0AAN8VNM6"/>
<proteinExistence type="predicted"/>
<dbReference type="GO" id="GO:0043565">
    <property type="term" value="F:sequence-specific DNA binding"/>
    <property type="evidence" value="ECO:0007669"/>
    <property type="project" value="InterPro"/>
</dbReference>
<feature type="domain" description="WRKY" evidence="8">
    <location>
        <begin position="343"/>
        <end position="408"/>
    </location>
</feature>
<dbReference type="InterPro" id="IPR044810">
    <property type="entry name" value="WRKY_plant"/>
</dbReference>
<dbReference type="SUPFAM" id="SSF118290">
    <property type="entry name" value="WRKY DNA-binding domain"/>
    <property type="match status" value="2"/>
</dbReference>
<accession>A0AAN8VNM6</accession>
<dbReference type="FunFam" id="2.20.25.80:FF:000006">
    <property type="entry name" value="WRKY transcription factor"/>
    <property type="match status" value="1"/>
</dbReference>
<dbReference type="SMART" id="SM00774">
    <property type="entry name" value="WRKY"/>
    <property type="match status" value="2"/>
</dbReference>
<dbReference type="Proteomes" id="UP001370490">
    <property type="component" value="Unassembled WGS sequence"/>
</dbReference>
<evidence type="ECO:0000256" key="6">
    <source>
        <dbReference type="ARBA" id="ARBA00023242"/>
    </source>
</evidence>
<organism evidence="9 10">
    <name type="scientific">Dillenia turbinata</name>
    <dbReference type="NCBI Taxonomy" id="194707"/>
    <lineage>
        <taxon>Eukaryota</taxon>
        <taxon>Viridiplantae</taxon>
        <taxon>Streptophyta</taxon>
        <taxon>Embryophyta</taxon>
        <taxon>Tracheophyta</taxon>
        <taxon>Spermatophyta</taxon>
        <taxon>Magnoliopsida</taxon>
        <taxon>eudicotyledons</taxon>
        <taxon>Gunneridae</taxon>
        <taxon>Pentapetalae</taxon>
        <taxon>Dilleniales</taxon>
        <taxon>Dilleniaceae</taxon>
        <taxon>Dillenia</taxon>
    </lineage>
</organism>
<keyword evidence="5" id="KW-0804">Transcription</keyword>
<evidence type="ECO:0000313" key="9">
    <source>
        <dbReference type="EMBL" id="KAK6932842.1"/>
    </source>
</evidence>
<dbReference type="InterPro" id="IPR036576">
    <property type="entry name" value="WRKY_dom_sf"/>
</dbReference>
<dbReference type="Pfam" id="PF03106">
    <property type="entry name" value="WRKY"/>
    <property type="match status" value="2"/>
</dbReference>
<keyword evidence="3" id="KW-0805">Transcription regulation</keyword>
<keyword evidence="6" id="KW-0539">Nucleus</keyword>
<name>A0AAN8VNM6_9MAGN</name>
<feature type="region of interest" description="Disordered" evidence="7">
    <location>
        <begin position="1"/>
        <end position="80"/>
    </location>
</feature>
<evidence type="ECO:0000256" key="7">
    <source>
        <dbReference type="SAM" id="MobiDB-lite"/>
    </source>
</evidence>
<keyword evidence="2" id="KW-0677">Repeat</keyword>
<comment type="caution">
    <text evidence="9">The sequence shown here is derived from an EMBL/GenBank/DDBJ whole genome shotgun (WGS) entry which is preliminary data.</text>
</comment>
<dbReference type="PROSITE" id="PS50811">
    <property type="entry name" value="WRKY"/>
    <property type="match status" value="2"/>
</dbReference>
<reference evidence="9 10" key="1">
    <citation type="submission" date="2023-12" db="EMBL/GenBank/DDBJ databases">
        <title>A high-quality genome assembly for Dillenia turbinata (Dilleniales).</title>
        <authorList>
            <person name="Chanderbali A."/>
        </authorList>
    </citation>
    <scope>NUCLEOTIDE SEQUENCE [LARGE SCALE GENOMIC DNA]</scope>
    <source>
        <strain evidence="9">LSX21</strain>
        <tissue evidence="9">Leaf</tissue>
    </source>
</reference>
<gene>
    <name evidence="9" type="ORF">RJ641_002466</name>
</gene>
<feature type="compositionally biased region" description="Acidic residues" evidence="7">
    <location>
        <begin position="296"/>
        <end position="310"/>
    </location>
</feature>
<evidence type="ECO:0000256" key="2">
    <source>
        <dbReference type="ARBA" id="ARBA00022737"/>
    </source>
</evidence>
<feature type="compositionally biased region" description="Low complexity" evidence="7">
    <location>
        <begin position="17"/>
        <end position="33"/>
    </location>
</feature>
<sequence>MEEIELNEHNLAESHNLESVSPSSLLESPVLLSNMKVEPSPTTGSLLKPHTMSGPGIDNLGRSTSDEGNVSIFDGDPGNRLNTPAGLSSTRPQDSVSGTFEQIEPYQPPSSISTFVQVYKTSTFPTELDSSETALNQPLKVVAPGAVQSVEIASNGLQQSQNLDFQPLQLNPKETIPSPTAEKSLDDGYNWRKYGQKLVKGSEFPRSYYKCTHPNCQVKMQMERSYDGRITEIIYRGRHEHPKPQPKRRLGLGGRIHEENLVKFPCLSNAEASNAYGHVFNHNEQAFNMKPPPLTSDDDGDDDDNDNMDDPDTKRRKQDTAGGDSISLCKPPREPRVVVQTLSEVDILDDGYRWRKYGQKVVKGNHKPRSYYKCTNMGCPVRKHVERASHDPKAVITTYEGKHNHDVPVARTSSHETAGPSTCITPTVRDMEIGSDETNAVGIDLGVGIGSSHENRSLEKRPSLDAEFNYPQEAQATAGSSSAVVIYANPESVYYHLPNTGGRYAITANHKNFSFSAPALNSSSSSYPWSTGG</sequence>
<dbReference type="Gene3D" id="2.20.25.80">
    <property type="entry name" value="WRKY domain"/>
    <property type="match status" value="2"/>
</dbReference>
<evidence type="ECO:0000259" key="8">
    <source>
        <dbReference type="PROSITE" id="PS50811"/>
    </source>
</evidence>
<evidence type="ECO:0000256" key="1">
    <source>
        <dbReference type="ARBA" id="ARBA00004123"/>
    </source>
</evidence>
<evidence type="ECO:0000313" key="10">
    <source>
        <dbReference type="Proteomes" id="UP001370490"/>
    </source>
</evidence>
<keyword evidence="10" id="KW-1185">Reference proteome</keyword>
<evidence type="ECO:0000256" key="5">
    <source>
        <dbReference type="ARBA" id="ARBA00023163"/>
    </source>
</evidence>
<protein>
    <submittedName>
        <fullName evidence="9">WRKY domain</fullName>
    </submittedName>
</protein>
<dbReference type="FunFam" id="2.20.25.80:FF:000001">
    <property type="entry name" value="WRKY transcription factor 33"/>
    <property type="match status" value="1"/>
</dbReference>
<dbReference type="PANTHER" id="PTHR31221">
    <property type="entry name" value="WRKY TRANSCRIPTION FACTOR PROTEIN 1-RELATED"/>
    <property type="match status" value="1"/>
</dbReference>
<evidence type="ECO:0000256" key="4">
    <source>
        <dbReference type="ARBA" id="ARBA00023125"/>
    </source>
</evidence>